<sequence>MISPVDMPAPAPTSPHEITAPSRASHDTGSPLDRDADRDGDLSKAAVGIFGMAGLAIVAVGLVWIMARPGAVETVSLERLFKHDSAPVSADAAMLRSGFDPDADADAVPGGFTFLDGATGQREVVGVAPRPETTGPDEARTVTR</sequence>
<keyword evidence="4" id="KW-1185">Reference proteome</keyword>
<feature type="transmembrane region" description="Helical" evidence="2">
    <location>
        <begin position="45"/>
        <end position="67"/>
    </location>
</feature>
<accession>A0A6P1YLT3</accession>
<keyword evidence="2" id="KW-0472">Membrane</keyword>
<evidence type="ECO:0000313" key="4">
    <source>
        <dbReference type="Proteomes" id="UP000464751"/>
    </source>
</evidence>
<feature type="region of interest" description="Disordered" evidence="1">
    <location>
        <begin position="1"/>
        <end position="39"/>
    </location>
</feature>
<dbReference type="AlphaFoldDB" id="A0A6P1YLT3"/>
<evidence type="ECO:0000256" key="2">
    <source>
        <dbReference type="SAM" id="Phobius"/>
    </source>
</evidence>
<name>A0A6P1YLT3_9HYPH</name>
<gene>
    <name evidence="3" type="ORF">G3A50_10500</name>
</gene>
<dbReference type="Proteomes" id="UP000464751">
    <property type="component" value="Chromosome"/>
</dbReference>
<dbReference type="RefSeq" id="WP_163075240.1">
    <property type="nucleotide sequence ID" value="NZ_CP048630.1"/>
</dbReference>
<reference evidence="3 4" key="1">
    <citation type="submission" date="2020-02" db="EMBL/GenBank/DDBJ databases">
        <authorList>
            <person name="Li G."/>
        </authorList>
    </citation>
    <scope>NUCLEOTIDE SEQUENCE [LARGE SCALE GENOMIC DNA]</scope>
    <source>
        <strain evidence="3 4">DSM 102029</strain>
    </source>
</reference>
<dbReference type="EMBL" id="CP048630">
    <property type="protein sequence ID" value="QIB34095.1"/>
    <property type="molecule type" value="Genomic_DNA"/>
</dbReference>
<protein>
    <submittedName>
        <fullName evidence="3">Uncharacterized protein</fullName>
    </submittedName>
</protein>
<evidence type="ECO:0000256" key="1">
    <source>
        <dbReference type="SAM" id="MobiDB-lite"/>
    </source>
</evidence>
<dbReference type="KEGG" id="apra:G3A50_10500"/>
<proteinExistence type="predicted"/>
<evidence type="ECO:0000313" key="3">
    <source>
        <dbReference type="EMBL" id="QIB34095.1"/>
    </source>
</evidence>
<keyword evidence="2" id="KW-1133">Transmembrane helix</keyword>
<keyword evidence="2" id="KW-0812">Transmembrane</keyword>
<organism evidence="3 4">
    <name type="scientific">Ancylobacter pratisalsi</name>
    <dbReference type="NCBI Taxonomy" id="1745854"/>
    <lineage>
        <taxon>Bacteria</taxon>
        <taxon>Pseudomonadati</taxon>
        <taxon>Pseudomonadota</taxon>
        <taxon>Alphaproteobacteria</taxon>
        <taxon>Hyphomicrobiales</taxon>
        <taxon>Xanthobacteraceae</taxon>
        <taxon>Ancylobacter</taxon>
    </lineage>
</organism>